<dbReference type="AlphaFoldDB" id="A0A820SHP5"/>
<protein>
    <submittedName>
        <fullName evidence="2">Uncharacterized protein</fullName>
    </submittedName>
</protein>
<gene>
    <name evidence="2" type="ORF">OKA104_LOCUS54329</name>
</gene>
<accession>A0A820SHP5</accession>
<sequence>VRKELQNLKQQKTETPVNSVQNNINTIAQSIPISPDSLNRRRVITVPALNEHMFKPTEADWDTIDQAQVINDVRLAFESSDVELTTDDEDSLYQQQHHHPVTHNNGSTHHHLG</sequence>
<feature type="non-terminal residue" evidence="2">
    <location>
        <position position="113"/>
    </location>
</feature>
<reference evidence="2" key="1">
    <citation type="submission" date="2021-02" db="EMBL/GenBank/DDBJ databases">
        <authorList>
            <person name="Nowell W R."/>
        </authorList>
    </citation>
    <scope>NUCLEOTIDE SEQUENCE</scope>
</reference>
<evidence type="ECO:0000313" key="3">
    <source>
        <dbReference type="Proteomes" id="UP000663881"/>
    </source>
</evidence>
<feature type="non-terminal residue" evidence="2">
    <location>
        <position position="1"/>
    </location>
</feature>
<dbReference type="Proteomes" id="UP000663881">
    <property type="component" value="Unassembled WGS sequence"/>
</dbReference>
<name>A0A820SHP5_9BILA</name>
<organism evidence="2 3">
    <name type="scientific">Adineta steineri</name>
    <dbReference type="NCBI Taxonomy" id="433720"/>
    <lineage>
        <taxon>Eukaryota</taxon>
        <taxon>Metazoa</taxon>
        <taxon>Spiralia</taxon>
        <taxon>Gnathifera</taxon>
        <taxon>Rotifera</taxon>
        <taxon>Eurotatoria</taxon>
        <taxon>Bdelloidea</taxon>
        <taxon>Adinetida</taxon>
        <taxon>Adinetidae</taxon>
        <taxon>Adineta</taxon>
    </lineage>
</organism>
<evidence type="ECO:0000256" key="1">
    <source>
        <dbReference type="SAM" id="MobiDB-lite"/>
    </source>
</evidence>
<dbReference type="EMBL" id="CAJOAY010035939">
    <property type="protein sequence ID" value="CAF4454211.1"/>
    <property type="molecule type" value="Genomic_DNA"/>
</dbReference>
<evidence type="ECO:0000313" key="2">
    <source>
        <dbReference type="EMBL" id="CAF4454211.1"/>
    </source>
</evidence>
<proteinExistence type="predicted"/>
<comment type="caution">
    <text evidence="2">The sequence shown here is derived from an EMBL/GenBank/DDBJ whole genome shotgun (WGS) entry which is preliminary data.</text>
</comment>
<feature type="region of interest" description="Disordered" evidence="1">
    <location>
        <begin position="86"/>
        <end position="113"/>
    </location>
</feature>